<evidence type="ECO:0000313" key="2">
    <source>
        <dbReference type="EMBL" id="UUT36028.1"/>
    </source>
</evidence>
<keyword evidence="1" id="KW-0472">Membrane</keyword>
<feature type="transmembrane region" description="Helical" evidence="1">
    <location>
        <begin position="20"/>
        <end position="41"/>
    </location>
</feature>
<protein>
    <submittedName>
        <fullName evidence="2">Uncharacterized protein</fullName>
    </submittedName>
</protein>
<keyword evidence="1" id="KW-1133">Transmembrane helix</keyword>
<dbReference type="Proteomes" id="UP001054811">
    <property type="component" value="Chromosome"/>
</dbReference>
<gene>
    <name evidence="2" type="ORF">L2X98_23275</name>
</gene>
<evidence type="ECO:0000256" key="1">
    <source>
        <dbReference type="SAM" id="Phobius"/>
    </source>
</evidence>
<proteinExistence type="predicted"/>
<sequence>MILGAAAVVGFEGLEALLGTFLLAPELLPFALLALAAYWVLHERIGRGIRRLRAVSRARRLRRRRRAR</sequence>
<accession>A0ABY5NLG5</accession>
<evidence type="ECO:0000313" key="3">
    <source>
        <dbReference type="Proteomes" id="UP001054811"/>
    </source>
</evidence>
<dbReference type="RefSeq" id="WP_259612676.1">
    <property type="nucleotide sequence ID" value="NZ_CP091139.2"/>
</dbReference>
<name>A0ABY5NLG5_9MICO</name>
<keyword evidence="1" id="KW-0812">Transmembrane</keyword>
<reference evidence="2" key="1">
    <citation type="submission" date="2022-01" db="EMBL/GenBank/DDBJ databases">
        <title>Microbacterium eymi and Microbacterium rhizovicinus sp. nov., isolated from the rhizospheric soil of Elymus tsukushiensis, a plant native to the Dokdo Islands, Republic of Korea.</title>
        <authorList>
            <person name="Hwang Y.J."/>
        </authorList>
    </citation>
    <scope>NUCLEOTIDE SEQUENCE</scope>
    <source>
        <strain evidence="2">KUDC0405</strain>
    </source>
</reference>
<keyword evidence="3" id="KW-1185">Reference proteome</keyword>
<dbReference type="EMBL" id="CP091139">
    <property type="protein sequence ID" value="UUT36028.1"/>
    <property type="molecule type" value="Genomic_DNA"/>
</dbReference>
<organism evidence="2 3">
    <name type="scientific">Microbacterium elymi</name>
    <dbReference type="NCBI Taxonomy" id="2909587"/>
    <lineage>
        <taxon>Bacteria</taxon>
        <taxon>Bacillati</taxon>
        <taxon>Actinomycetota</taxon>
        <taxon>Actinomycetes</taxon>
        <taxon>Micrococcales</taxon>
        <taxon>Microbacteriaceae</taxon>
        <taxon>Microbacterium</taxon>
    </lineage>
</organism>